<organism evidence="2 3">
    <name type="scientific">Batillaria attramentaria</name>
    <dbReference type="NCBI Taxonomy" id="370345"/>
    <lineage>
        <taxon>Eukaryota</taxon>
        <taxon>Metazoa</taxon>
        <taxon>Spiralia</taxon>
        <taxon>Lophotrochozoa</taxon>
        <taxon>Mollusca</taxon>
        <taxon>Gastropoda</taxon>
        <taxon>Caenogastropoda</taxon>
        <taxon>Sorbeoconcha</taxon>
        <taxon>Cerithioidea</taxon>
        <taxon>Batillariidae</taxon>
        <taxon>Batillaria</taxon>
    </lineage>
</organism>
<proteinExistence type="predicted"/>
<gene>
    <name evidence="2" type="ORF">BaRGS_00034777</name>
</gene>
<dbReference type="Proteomes" id="UP001519460">
    <property type="component" value="Unassembled WGS sequence"/>
</dbReference>
<keyword evidence="3" id="KW-1185">Reference proteome</keyword>
<protein>
    <submittedName>
        <fullName evidence="2">Uncharacterized protein</fullName>
    </submittedName>
</protein>
<feature type="region of interest" description="Disordered" evidence="1">
    <location>
        <begin position="23"/>
        <end position="53"/>
    </location>
</feature>
<evidence type="ECO:0000256" key="1">
    <source>
        <dbReference type="SAM" id="MobiDB-lite"/>
    </source>
</evidence>
<dbReference type="EMBL" id="JACVVK020000451">
    <property type="protein sequence ID" value="KAK7474008.1"/>
    <property type="molecule type" value="Genomic_DNA"/>
</dbReference>
<feature type="non-terminal residue" evidence="2">
    <location>
        <position position="1"/>
    </location>
</feature>
<comment type="caution">
    <text evidence="2">The sequence shown here is derived from an EMBL/GenBank/DDBJ whole genome shotgun (WGS) entry which is preliminary data.</text>
</comment>
<dbReference type="AlphaFoldDB" id="A0ABD0JGA9"/>
<name>A0ABD0JGA9_9CAEN</name>
<reference evidence="2 3" key="1">
    <citation type="journal article" date="2023" name="Sci. Data">
        <title>Genome assembly of the Korean intertidal mud-creeper Batillaria attramentaria.</title>
        <authorList>
            <person name="Patra A.K."/>
            <person name="Ho P.T."/>
            <person name="Jun S."/>
            <person name="Lee S.J."/>
            <person name="Kim Y."/>
            <person name="Won Y.J."/>
        </authorList>
    </citation>
    <scope>NUCLEOTIDE SEQUENCE [LARGE SCALE GENOMIC DNA]</scope>
    <source>
        <strain evidence="2">Wonlab-2016</strain>
    </source>
</reference>
<evidence type="ECO:0000313" key="3">
    <source>
        <dbReference type="Proteomes" id="UP001519460"/>
    </source>
</evidence>
<sequence length="98" mass="10839">FAKSVCTACNNNAYVTNAQRAPSANHRAHYRPGSARDLITSNQSESAGRYGGSVRRPSADFLSVASQAWAKWDMSFPTETREQRKWKPTPHCRLLGGV</sequence>
<evidence type="ECO:0000313" key="2">
    <source>
        <dbReference type="EMBL" id="KAK7474008.1"/>
    </source>
</evidence>
<accession>A0ABD0JGA9</accession>